<dbReference type="EMBL" id="BAABAK010000010">
    <property type="protein sequence ID" value="GAA3968015.1"/>
    <property type="molecule type" value="Genomic_DNA"/>
</dbReference>
<dbReference type="InterPro" id="IPR029063">
    <property type="entry name" value="SAM-dependent_MTases_sf"/>
</dbReference>
<dbReference type="PROSITE" id="PS01330">
    <property type="entry name" value="PABS_1"/>
    <property type="match status" value="1"/>
</dbReference>
<dbReference type="SUPFAM" id="SSF53335">
    <property type="entry name" value="S-adenosyl-L-methionine-dependent methyltransferases"/>
    <property type="match status" value="1"/>
</dbReference>
<dbReference type="CDD" id="cd02440">
    <property type="entry name" value="AdoMet_MTases"/>
    <property type="match status" value="1"/>
</dbReference>
<name>A0ABP7PNV2_9SPHI</name>
<protein>
    <recommendedName>
        <fullName evidence="3">Methyltransferase domain-containing protein</fullName>
    </recommendedName>
</protein>
<organism evidence="1 2">
    <name type="scientific">Pedobacter ginsengiterrae</name>
    <dbReference type="NCBI Taxonomy" id="871696"/>
    <lineage>
        <taxon>Bacteria</taxon>
        <taxon>Pseudomonadati</taxon>
        <taxon>Bacteroidota</taxon>
        <taxon>Sphingobacteriia</taxon>
        <taxon>Sphingobacteriales</taxon>
        <taxon>Sphingobacteriaceae</taxon>
        <taxon>Pedobacter</taxon>
    </lineage>
</organism>
<dbReference type="Pfam" id="PF01209">
    <property type="entry name" value="Ubie_methyltran"/>
    <property type="match status" value="1"/>
</dbReference>
<accession>A0ABP7PNV2</accession>
<dbReference type="Proteomes" id="UP001501081">
    <property type="component" value="Unassembled WGS sequence"/>
</dbReference>
<dbReference type="InterPro" id="IPR030373">
    <property type="entry name" value="PABS_CS"/>
</dbReference>
<reference evidence="2" key="1">
    <citation type="journal article" date="2019" name="Int. J. Syst. Evol. Microbiol.">
        <title>The Global Catalogue of Microorganisms (GCM) 10K type strain sequencing project: providing services to taxonomists for standard genome sequencing and annotation.</title>
        <authorList>
            <consortium name="The Broad Institute Genomics Platform"/>
            <consortium name="The Broad Institute Genome Sequencing Center for Infectious Disease"/>
            <person name="Wu L."/>
            <person name="Ma J."/>
        </authorList>
    </citation>
    <scope>NUCLEOTIDE SEQUENCE [LARGE SCALE GENOMIC DNA]</scope>
    <source>
        <strain evidence="2">JCM 17338</strain>
    </source>
</reference>
<sequence length="214" mass="24656">MINNYDKIANQYDTLSRLVFFKSQVNAQINQLHNIPKDSSVLIVGGGTGWILEEIVKLHPSGIKIIYVEISAKMLTLSKARNYGGNEVEFVNIGIEAFETNLIFDVILTPFLFDNFSEQRIGVVFSKLNNLLKQNGKWLLVDFSLNTNKGKWWKWLVLKSMYVFFKMLGIVEATNLIDVKPYFVAEQYQVVEERFYYAGFIKASVFIKNNMTNI</sequence>
<dbReference type="Gene3D" id="3.40.50.150">
    <property type="entry name" value="Vaccinia Virus protein VP39"/>
    <property type="match status" value="1"/>
</dbReference>
<gene>
    <name evidence="1" type="ORF">GCM10022246_21000</name>
</gene>
<keyword evidence="2" id="KW-1185">Reference proteome</keyword>
<evidence type="ECO:0008006" key="3">
    <source>
        <dbReference type="Google" id="ProtNLM"/>
    </source>
</evidence>
<comment type="caution">
    <text evidence="1">The sequence shown here is derived from an EMBL/GenBank/DDBJ whole genome shotgun (WGS) entry which is preliminary data.</text>
</comment>
<evidence type="ECO:0000313" key="1">
    <source>
        <dbReference type="EMBL" id="GAA3968015.1"/>
    </source>
</evidence>
<proteinExistence type="predicted"/>
<dbReference type="RefSeq" id="WP_344766819.1">
    <property type="nucleotide sequence ID" value="NZ_BAABAK010000010.1"/>
</dbReference>
<evidence type="ECO:0000313" key="2">
    <source>
        <dbReference type="Proteomes" id="UP001501081"/>
    </source>
</evidence>